<organism evidence="1 2">
    <name type="scientific">Xanthomarina gelatinilytica</name>
    <dbReference type="NCBI Taxonomy" id="1137281"/>
    <lineage>
        <taxon>Bacteria</taxon>
        <taxon>Pseudomonadati</taxon>
        <taxon>Bacteroidota</taxon>
        <taxon>Flavobacteriia</taxon>
        <taxon>Flavobacteriales</taxon>
        <taxon>Flavobacteriaceae</taxon>
        <taxon>Xanthomarina</taxon>
    </lineage>
</organism>
<reference evidence="1 2" key="1">
    <citation type="journal article" date="2018" name="Nat. Biotechnol.">
        <title>A standardized bacterial taxonomy based on genome phylogeny substantially revises the tree of life.</title>
        <authorList>
            <person name="Parks D.H."/>
            <person name="Chuvochina M."/>
            <person name="Waite D.W."/>
            <person name="Rinke C."/>
            <person name="Skarshewski A."/>
            <person name="Chaumeil P.A."/>
            <person name="Hugenholtz P."/>
        </authorList>
    </citation>
    <scope>NUCLEOTIDE SEQUENCE [LARGE SCALE GENOMIC DNA]</scope>
    <source>
        <strain evidence="1">UBA10227</strain>
    </source>
</reference>
<proteinExistence type="predicted"/>
<evidence type="ECO:0000313" key="2">
    <source>
        <dbReference type="Proteomes" id="UP000263268"/>
    </source>
</evidence>
<accession>A0A3D6BVX9</accession>
<evidence type="ECO:0000313" key="1">
    <source>
        <dbReference type="EMBL" id="HCY83034.1"/>
    </source>
</evidence>
<feature type="non-terminal residue" evidence="1">
    <location>
        <position position="98"/>
    </location>
</feature>
<sequence length="98" mass="11284">IRERLLNNKWLSEVCYTGGKVFADATVDTVILTINKKGVENIKLTDALDFNIHKSSIVETDYFTKYQNAISISSSGNNELFNKLFNEKFHKVEDYFKV</sequence>
<dbReference type="Gene3D" id="3.40.50.150">
    <property type="entry name" value="Vaccinia Virus protein VP39"/>
    <property type="match status" value="1"/>
</dbReference>
<dbReference type="AlphaFoldDB" id="A0A3D6BVX9"/>
<protein>
    <submittedName>
        <fullName evidence="1">Uncharacterized protein</fullName>
    </submittedName>
</protein>
<gene>
    <name evidence="1" type="ORF">DHV22_16255</name>
</gene>
<comment type="caution">
    <text evidence="1">The sequence shown here is derived from an EMBL/GenBank/DDBJ whole genome shotgun (WGS) entry which is preliminary data.</text>
</comment>
<dbReference type="Proteomes" id="UP000263268">
    <property type="component" value="Unassembled WGS sequence"/>
</dbReference>
<name>A0A3D6BVX9_9FLAO</name>
<dbReference type="InterPro" id="IPR029063">
    <property type="entry name" value="SAM-dependent_MTases_sf"/>
</dbReference>
<feature type="non-terminal residue" evidence="1">
    <location>
        <position position="1"/>
    </location>
</feature>
<dbReference type="EMBL" id="DPRK01000262">
    <property type="protein sequence ID" value="HCY83034.1"/>
    <property type="molecule type" value="Genomic_DNA"/>
</dbReference>